<reference evidence="6 7" key="1">
    <citation type="submission" date="2019-06" db="EMBL/GenBank/DDBJ databases">
        <title>Sequencing the genomes of 1000 actinobacteria strains.</title>
        <authorList>
            <person name="Klenk H.-P."/>
        </authorList>
    </citation>
    <scope>NUCLEOTIDE SEQUENCE [LARGE SCALE GENOMIC DNA]</scope>
    <source>
        <strain evidence="6 7">DSM 45301</strain>
    </source>
</reference>
<evidence type="ECO:0000256" key="4">
    <source>
        <dbReference type="RuleBase" id="RU003345"/>
    </source>
</evidence>
<organism evidence="6 7">
    <name type="scientific">Pseudonocardia kunmingensis</name>
    <dbReference type="NCBI Taxonomy" id="630975"/>
    <lineage>
        <taxon>Bacteria</taxon>
        <taxon>Bacillati</taxon>
        <taxon>Actinomycetota</taxon>
        <taxon>Actinomycetes</taxon>
        <taxon>Pseudonocardiales</taxon>
        <taxon>Pseudonocardiaceae</taxon>
        <taxon>Pseudonocardia</taxon>
    </lineage>
</organism>
<keyword evidence="2 4" id="KW-0560">Oxidoreductase</keyword>
<dbReference type="Gene3D" id="3.40.309.10">
    <property type="entry name" value="Aldehyde Dehydrogenase, Chain A, domain 2"/>
    <property type="match status" value="1"/>
</dbReference>
<dbReference type="Gene3D" id="3.40.605.10">
    <property type="entry name" value="Aldehyde Dehydrogenase, Chain A, domain 1"/>
    <property type="match status" value="1"/>
</dbReference>
<dbReference type="GO" id="GO:0016620">
    <property type="term" value="F:oxidoreductase activity, acting on the aldehyde or oxo group of donors, NAD or NADP as acceptor"/>
    <property type="evidence" value="ECO:0007669"/>
    <property type="project" value="InterPro"/>
</dbReference>
<evidence type="ECO:0000256" key="3">
    <source>
        <dbReference type="PROSITE-ProRule" id="PRU10007"/>
    </source>
</evidence>
<feature type="domain" description="Aldehyde dehydrogenase" evidence="5">
    <location>
        <begin position="47"/>
        <end position="502"/>
    </location>
</feature>
<evidence type="ECO:0000313" key="7">
    <source>
        <dbReference type="Proteomes" id="UP000315677"/>
    </source>
</evidence>
<comment type="similarity">
    <text evidence="1 4">Belongs to the aldehyde dehydrogenase family.</text>
</comment>
<dbReference type="InterPro" id="IPR016163">
    <property type="entry name" value="Ald_DH_C"/>
</dbReference>
<evidence type="ECO:0000259" key="5">
    <source>
        <dbReference type="Pfam" id="PF00171"/>
    </source>
</evidence>
<dbReference type="InterPro" id="IPR029510">
    <property type="entry name" value="Ald_DH_CS_GLU"/>
</dbReference>
<dbReference type="Proteomes" id="UP000315677">
    <property type="component" value="Unassembled WGS sequence"/>
</dbReference>
<protein>
    <submittedName>
        <fullName evidence="6">Acyl-CoA reductase-like NAD-dependent aldehyde dehydrogenase</fullName>
    </submittedName>
</protein>
<name>A0A543CX97_9PSEU</name>
<dbReference type="FunFam" id="3.40.309.10:FF:000012">
    <property type="entry name" value="Betaine aldehyde dehydrogenase"/>
    <property type="match status" value="1"/>
</dbReference>
<evidence type="ECO:0000256" key="1">
    <source>
        <dbReference type="ARBA" id="ARBA00009986"/>
    </source>
</evidence>
<dbReference type="SUPFAM" id="SSF53720">
    <property type="entry name" value="ALDH-like"/>
    <property type="match status" value="1"/>
</dbReference>
<dbReference type="RefSeq" id="WP_142064501.1">
    <property type="nucleotide sequence ID" value="NZ_VFPA01000008.1"/>
</dbReference>
<dbReference type="FunFam" id="3.40.605.10:FF:000007">
    <property type="entry name" value="NAD/NADP-dependent betaine aldehyde dehydrogenase"/>
    <property type="match status" value="1"/>
</dbReference>
<comment type="caution">
    <text evidence="6">The sequence shown here is derived from an EMBL/GenBank/DDBJ whole genome shotgun (WGS) entry which is preliminary data.</text>
</comment>
<dbReference type="OrthoDB" id="6882680at2"/>
<dbReference type="AlphaFoldDB" id="A0A543CX97"/>
<dbReference type="InterPro" id="IPR016162">
    <property type="entry name" value="Ald_DH_N"/>
</dbReference>
<dbReference type="PANTHER" id="PTHR11699">
    <property type="entry name" value="ALDEHYDE DEHYDROGENASE-RELATED"/>
    <property type="match status" value="1"/>
</dbReference>
<sequence length="506" mass="53031">MTVETTITAGGTPPISEAARRAIPAFARSGDRQMIIGGRRVPAVSGQTLPNTDPTTEAPLASIPRGGAEDVDIAVRAAQKAFTDPTWSGIDPAVRGRILLQIAAVAEEHAEELATIESANMGGPITMTRQMMAVAAQTYRHYAGWPTMLGGHTVPMPGNRLGYTRREPLGVVGFIWGWNGPMVQLALTLAPALAAGNTAVLKPPEWASLTTLRFAELLDEHTDLPPGVVNVVTGPGREAGESLVRHPGVAKIAFTGSTAVGRHVHEVASADLKRLTLELGGKSPVVVFADADLEVAARGAAVALLAGSGQACVAGTRLIVADSVRAEFTERLITAMAGFVVGDPLDPATMMGPLAARPHFERVTSWFDIAAQEGARTLTGGTRYGDHGFFVTPTLLGDVTPDMRVVREEIFGPVGALMGFTDIDDAIARANQTEYGLAASVWTKDLATAHRLAAGIDAGTVWVNTHHEMTTGPMPFAGFKQSGIGGEGGPEVMDAFTKHKAVLIAL</sequence>
<feature type="active site" evidence="3">
    <location>
        <position position="278"/>
    </location>
</feature>
<dbReference type="InterPro" id="IPR015590">
    <property type="entry name" value="Aldehyde_DH_dom"/>
</dbReference>
<dbReference type="InterPro" id="IPR016161">
    <property type="entry name" value="Ald_DH/histidinol_DH"/>
</dbReference>
<accession>A0A543CX97</accession>
<dbReference type="EMBL" id="VFPA01000008">
    <property type="protein sequence ID" value="TQM01736.1"/>
    <property type="molecule type" value="Genomic_DNA"/>
</dbReference>
<evidence type="ECO:0000313" key="6">
    <source>
        <dbReference type="EMBL" id="TQM01736.1"/>
    </source>
</evidence>
<dbReference type="PROSITE" id="PS00687">
    <property type="entry name" value="ALDEHYDE_DEHYDR_GLU"/>
    <property type="match status" value="1"/>
</dbReference>
<proteinExistence type="inferred from homology"/>
<gene>
    <name evidence="6" type="ORF">FB558_8250</name>
</gene>
<evidence type="ECO:0000256" key="2">
    <source>
        <dbReference type="ARBA" id="ARBA00023002"/>
    </source>
</evidence>
<dbReference type="Pfam" id="PF00171">
    <property type="entry name" value="Aldedh"/>
    <property type="match status" value="1"/>
</dbReference>
<keyword evidence="7" id="KW-1185">Reference proteome</keyword>